<dbReference type="InterPro" id="IPR008727">
    <property type="entry name" value="PAAR_motif"/>
</dbReference>
<protein>
    <submittedName>
        <fullName evidence="1">PAAR domain-containing protein</fullName>
    </submittedName>
</protein>
<dbReference type="AlphaFoldDB" id="A0A857II53"/>
<name>A0A857II53_ACIHA</name>
<organism evidence="1 2">
    <name type="scientific">Acinetobacter haemolyticus</name>
    <dbReference type="NCBI Taxonomy" id="29430"/>
    <lineage>
        <taxon>Bacteria</taxon>
        <taxon>Pseudomonadati</taxon>
        <taxon>Pseudomonadota</taxon>
        <taxon>Gammaproteobacteria</taxon>
        <taxon>Moraxellales</taxon>
        <taxon>Moraxellaceae</taxon>
        <taxon>Acinetobacter</taxon>
    </lineage>
</organism>
<evidence type="ECO:0000313" key="2">
    <source>
        <dbReference type="Proteomes" id="UP000463868"/>
    </source>
</evidence>
<dbReference type="Gene3D" id="2.60.200.60">
    <property type="match status" value="1"/>
</dbReference>
<proteinExistence type="predicted"/>
<evidence type="ECO:0000313" key="1">
    <source>
        <dbReference type="EMBL" id="QHI12737.1"/>
    </source>
</evidence>
<gene>
    <name evidence="1" type="ORF">AhaeAN43_04770</name>
</gene>
<dbReference type="Proteomes" id="UP000463868">
    <property type="component" value="Chromosome"/>
</dbReference>
<dbReference type="EMBL" id="CP031976">
    <property type="protein sequence ID" value="QHI12737.1"/>
    <property type="molecule type" value="Genomic_DNA"/>
</dbReference>
<dbReference type="RefSeq" id="WP_160126508.1">
    <property type="nucleotide sequence ID" value="NZ_CP031972.1"/>
</dbReference>
<accession>A0A857II53</accession>
<dbReference type="CDD" id="cd14744">
    <property type="entry name" value="PAAR_CT_2"/>
    <property type="match status" value="1"/>
</dbReference>
<dbReference type="Pfam" id="PF05488">
    <property type="entry name" value="PAAR_motif"/>
    <property type="match status" value="1"/>
</dbReference>
<sequence length="87" mass="8767">MATPYIVLGCPTTGGGKVISGNSSFLIEGIAIACVGDKATCPMHQTVATIISGDPCMLVMGKAAARVNDSLSCGCKLLPKQNLAVKG</sequence>
<reference evidence="1 2" key="1">
    <citation type="submission" date="2018-08" db="EMBL/GenBank/DDBJ databases">
        <title>Analysis of the genomic diversity of Mexican Acinetobacter haemolyticus clinical isolates.</title>
        <authorList>
            <person name="Castro-Jaimes S."/>
            <person name="Cevallos M.A."/>
        </authorList>
    </citation>
    <scope>NUCLEOTIDE SEQUENCE [LARGE SCALE GENOMIC DNA]</scope>
    <source>
        <strain evidence="1 2">AN43</strain>
    </source>
</reference>